<dbReference type="RefSeq" id="WP_013011106.1">
    <property type="nucleotide sequence ID" value="NC_013943.1"/>
</dbReference>
<evidence type="ECO:0000259" key="1">
    <source>
        <dbReference type="Pfam" id="PF00174"/>
    </source>
</evidence>
<reference evidence="2 3" key="1">
    <citation type="journal article" date="2010" name="Stand. Genomic Sci.">
        <title>Complete genome sequence of Denitrovibrio acetiphilus type strain (N2460).</title>
        <authorList>
            <person name="Kiss H."/>
            <person name="Lang E."/>
            <person name="Lapidus A."/>
            <person name="Copeland A."/>
            <person name="Nolan M."/>
            <person name="Glavina Del Rio T."/>
            <person name="Chen F."/>
            <person name="Lucas S."/>
            <person name="Tice H."/>
            <person name="Cheng J.F."/>
            <person name="Han C."/>
            <person name="Goodwin L."/>
            <person name="Pitluck S."/>
            <person name="Liolios K."/>
            <person name="Pati A."/>
            <person name="Ivanova N."/>
            <person name="Mavromatis K."/>
            <person name="Chen A."/>
            <person name="Palaniappan K."/>
            <person name="Land M."/>
            <person name="Hauser L."/>
            <person name="Chang Y.J."/>
            <person name="Jeffries C.D."/>
            <person name="Detter J.C."/>
            <person name="Brettin T."/>
            <person name="Spring S."/>
            <person name="Rohde M."/>
            <person name="Goker M."/>
            <person name="Woyke T."/>
            <person name="Bristow J."/>
            <person name="Eisen J.A."/>
            <person name="Markowitz V."/>
            <person name="Hugenholtz P."/>
            <person name="Kyrpides N.C."/>
            <person name="Klenk H.P."/>
        </authorList>
    </citation>
    <scope>NUCLEOTIDE SEQUENCE [LARGE SCALE GENOMIC DNA]</scope>
    <source>
        <strain evidence="3">DSM 12809 / NBRC 114555 / N2460</strain>
    </source>
</reference>
<name>D4H0T3_DENA2</name>
<dbReference type="Proteomes" id="UP000002012">
    <property type="component" value="Chromosome"/>
</dbReference>
<dbReference type="PANTHER" id="PTHR43032:SF4">
    <property type="entry name" value="OXIDOREDUCTASE MOLYBDOPTERIN-BINDING DOMAIN-CONTAINING PROTEIN"/>
    <property type="match status" value="1"/>
</dbReference>
<sequence length="196" mass="22494">MGFLRSVNCPVFNIENTKEVPERESYTLQIGGETPKAGKYQLDDFLACFKAVTLNSRLTSVSKWSVRADWQGVRWADFVEWANPGEYKYVYTESYGGYSTSIHAEDFNSPRILICTHVAGGEIEFEYGGPVRMIIPNLWGYKSCKWLKRIYFMNEYIQGTWESNGYKDRGTIQPCMVEDVNTGRHFKISGGEVFID</sequence>
<dbReference type="SUPFAM" id="SSF56524">
    <property type="entry name" value="Oxidoreductase molybdopterin-binding domain"/>
    <property type="match status" value="1"/>
</dbReference>
<dbReference type="InterPro" id="IPR000572">
    <property type="entry name" value="OxRdtase_Mopterin-bd_dom"/>
</dbReference>
<dbReference type="KEGG" id="dap:Dacet_1832"/>
<dbReference type="STRING" id="522772.Dacet_1832"/>
<proteinExistence type="predicted"/>
<dbReference type="Pfam" id="PF00174">
    <property type="entry name" value="Oxidored_molyb"/>
    <property type="match status" value="1"/>
</dbReference>
<protein>
    <submittedName>
        <fullName evidence="2">Oxidoreductase molybdopterin binding protein</fullName>
    </submittedName>
</protein>
<dbReference type="PaxDb" id="522772-Dacet_1832"/>
<dbReference type="FunCoup" id="D4H0T3">
    <property type="interactions" value="46"/>
</dbReference>
<dbReference type="HOGENOM" id="CLU_094953_0_0_0"/>
<feature type="domain" description="Oxidoreductase molybdopterin-binding" evidence="1">
    <location>
        <begin position="19"/>
        <end position="161"/>
    </location>
</feature>
<dbReference type="Gene3D" id="3.90.420.10">
    <property type="entry name" value="Oxidoreductase, molybdopterin-binding domain"/>
    <property type="match status" value="1"/>
</dbReference>
<dbReference type="InParanoid" id="D4H0T3"/>
<keyword evidence="3" id="KW-1185">Reference proteome</keyword>
<dbReference type="AlphaFoldDB" id="D4H0T3"/>
<dbReference type="eggNOG" id="COG2041">
    <property type="taxonomic scope" value="Bacteria"/>
</dbReference>
<dbReference type="OrthoDB" id="9778777at2"/>
<gene>
    <name evidence="2" type="ordered locus">Dacet_1832</name>
</gene>
<organism evidence="2 3">
    <name type="scientific">Denitrovibrio acetiphilus (strain DSM 12809 / NBRC 114555 / N2460)</name>
    <dbReference type="NCBI Taxonomy" id="522772"/>
    <lineage>
        <taxon>Bacteria</taxon>
        <taxon>Pseudomonadati</taxon>
        <taxon>Deferribacterota</taxon>
        <taxon>Deferribacteres</taxon>
        <taxon>Deferribacterales</taxon>
        <taxon>Geovibrionaceae</taxon>
        <taxon>Denitrovibrio</taxon>
    </lineage>
</organism>
<dbReference type="EMBL" id="CP001968">
    <property type="protein sequence ID" value="ADD68596.1"/>
    <property type="molecule type" value="Genomic_DNA"/>
</dbReference>
<evidence type="ECO:0000313" key="3">
    <source>
        <dbReference type="Proteomes" id="UP000002012"/>
    </source>
</evidence>
<dbReference type="PANTHER" id="PTHR43032">
    <property type="entry name" value="PROTEIN-METHIONINE-SULFOXIDE REDUCTASE"/>
    <property type="match status" value="1"/>
</dbReference>
<accession>D4H0T3</accession>
<dbReference type="InterPro" id="IPR036374">
    <property type="entry name" value="OxRdtase_Mopterin-bd_sf"/>
</dbReference>
<evidence type="ECO:0000313" key="2">
    <source>
        <dbReference type="EMBL" id="ADD68596.1"/>
    </source>
</evidence>